<dbReference type="KEGG" id="more:E1B28_013702"/>
<dbReference type="PANTHER" id="PTHR21310:SF58">
    <property type="entry name" value="AMINOGLYCOSIDE PHOSPHOTRANSFERASE DOMAIN-CONTAINING PROTEIN"/>
    <property type="match status" value="1"/>
</dbReference>
<feature type="chain" id="PRO_5040232871" description="Aminoglycoside phosphotransferase domain-containing protein" evidence="1">
    <location>
        <begin position="19"/>
        <end position="200"/>
    </location>
</feature>
<evidence type="ECO:0000313" key="3">
    <source>
        <dbReference type="EMBL" id="KAG7087761.1"/>
    </source>
</evidence>
<dbReference type="OrthoDB" id="2906425at2759"/>
<keyword evidence="4" id="KW-1185">Reference proteome</keyword>
<accession>A0A9P7RQ62</accession>
<dbReference type="InterPro" id="IPR051678">
    <property type="entry name" value="AGP_Transferase"/>
</dbReference>
<dbReference type="InterPro" id="IPR002575">
    <property type="entry name" value="Aminoglycoside_PTrfase"/>
</dbReference>
<feature type="domain" description="Aminoglycoside phosphotransferase" evidence="2">
    <location>
        <begin position="7"/>
        <end position="163"/>
    </location>
</feature>
<proteinExistence type="predicted"/>
<comment type="caution">
    <text evidence="3">The sequence shown here is derived from an EMBL/GenBank/DDBJ whole genome shotgun (WGS) entry which is preliminary data.</text>
</comment>
<dbReference type="GeneID" id="66082777"/>
<dbReference type="SUPFAM" id="SSF56112">
    <property type="entry name" value="Protein kinase-like (PK-like)"/>
    <property type="match status" value="1"/>
</dbReference>
<evidence type="ECO:0000256" key="1">
    <source>
        <dbReference type="SAM" id="SignalP"/>
    </source>
</evidence>
<evidence type="ECO:0000259" key="2">
    <source>
        <dbReference type="Pfam" id="PF01636"/>
    </source>
</evidence>
<keyword evidence="1" id="KW-0732">Signal</keyword>
<dbReference type="RefSeq" id="XP_043004232.1">
    <property type="nucleotide sequence ID" value="XM_043158877.1"/>
</dbReference>
<dbReference type="PANTHER" id="PTHR21310">
    <property type="entry name" value="AMINOGLYCOSIDE PHOSPHOTRANSFERASE-RELATED-RELATED"/>
    <property type="match status" value="1"/>
</dbReference>
<gene>
    <name evidence="3" type="ORF">E1B28_013702</name>
</gene>
<dbReference type="EMBL" id="CM032189">
    <property type="protein sequence ID" value="KAG7087761.1"/>
    <property type="molecule type" value="Genomic_DNA"/>
</dbReference>
<dbReference type="Gene3D" id="3.90.1200.10">
    <property type="match status" value="1"/>
</dbReference>
<dbReference type="InterPro" id="IPR011009">
    <property type="entry name" value="Kinase-like_dom_sf"/>
</dbReference>
<dbReference type="AlphaFoldDB" id="A0A9P7RQ62"/>
<organism evidence="3 4">
    <name type="scientific">Marasmius oreades</name>
    <name type="common">fairy-ring Marasmius</name>
    <dbReference type="NCBI Taxonomy" id="181124"/>
    <lineage>
        <taxon>Eukaryota</taxon>
        <taxon>Fungi</taxon>
        <taxon>Dikarya</taxon>
        <taxon>Basidiomycota</taxon>
        <taxon>Agaricomycotina</taxon>
        <taxon>Agaricomycetes</taxon>
        <taxon>Agaricomycetidae</taxon>
        <taxon>Agaricales</taxon>
        <taxon>Marasmiineae</taxon>
        <taxon>Marasmiaceae</taxon>
        <taxon>Marasmius</taxon>
    </lineage>
</organism>
<feature type="signal peptide" evidence="1">
    <location>
        <begin position="1"/>
        <end position="18"/>
    </location>
</feature>
<sequence length="200" mass="23483">MKIGQLSFLFMTRLPGQCLVDCWPQLDVKQKQTVRTLLDNMCQELRRFELPAGLGMGTVQEPRRCKDCRRQLRISPGPIYTESQFNDFLVLSDVPRRVSEGYRKWVFSMLRTDHRIVFTHGDLHPGNIMIEVGNDGRITLGLVDWELAGFYPEYWEMVKAFNTRTKYDDSDWWEYLPPSILGYDYDILVDDFVDRAFLPS</sequence>
<protein>
    <recommendedName>
        <fullName evidence="2">Aminoglycoside phosphotransferase domain-containing protein</fullName>
    </recommendedName>
</protein>
<reference evidence="3" key="1">
    <citation type="journal article" date="2021" name="Genome Biol. Evol.">
        <title>The assembled and annotated genome of the fairy-ring fungus Marasmius oreades.</title>
        <authorList>
            <person name="Hiltunen M."/>
            <person name="Ament-Velasquez S.L."/>
            <person name="Johannesson H."/>
        </authorList>
    </citation>
    <scope>NUCLEOTIDE SEQUENCE</scope>
    <source>
        <strain evidence="3">03SP1</strain>
    </source>
</reference>
<evidence type="ECO:0000313" key="4">
    <source>
        <dbReference type="Proteomes" id="UP001049176"/>
    </source>
</evidence>
<name>A0A9P7RQ62_9AGAR</name>
<dbReference type="Pfam" id="PF01636">
    <property type="entry name" value="APH"/>
    <property type="match status" value="1"/>
</dbReference>
<dbReference type="Proteomes" id="UP001049176">
    <property type="component" value="Chromosome 9"/>
</dbReference>